<comment type="domain">
    <text evidence="7">Contains large globular domains required for ATP hydrolysis at each terminus and a third globular domain forming a flexible hinge near the middle of the molecule. These domains are separated by coiled-coil structures.</text>
</comment>
<dbReference type="FunFam" id="3.40.50.300:FF:000984">
    <property type="entry name" value="Chromosome partition protein Smc"/>
    <property type="match status" value="1"/>
</dbReference>
<dbReference type="InterPro" id="IPR027417">
    <property type="entry name" value="P-loop_NTPase"/>
</dbReference>
<evidence type="ECO:0000256" key="1">
    <source>
        <dbReference type="ARBA" id="ARBA00004496"/>
    </source>
</evidence>
<dbReference type="Gene3D" id="1.20.1060.20">
    <property type="match status" value="1"/>
</dbReference>
<dbReference type="GO" id="GO:0005737">
    <property type="term" value="C:cytoplasm"/>
    <property type="evidence" value="ECO:0007669"/>
    <property type="project" value="UniProtKB-SubCell"/>
</dbReference>
<gene>
    <name evidence="7" type="primary">smc</name>
    <name evidence="10" type="ORF">SAMN04488242_1098</name>
</gene>
<keyword evidence="4 7" id="KW-0067">ATP-binding</keyword>
<dbReference type="InterPro" id="IPR011890">
    <property type="entry name" value="SMC_prok"/>
</dbReference>
<dbReference type="GO" id="GO:0007059">
    <property type="term" value="P:chromosome segregation"/>
    <property type="evidence" value="ECO:0007669"/>
    <property type="project" value="UniProtKB-UniRule"/>
</dbReference>
<dbReference type="Gene3D" id="3.30.70.1620">
    <property type="match status" value="1"/>
</dbReference>
<dbReference type="Proteomes" id="UP000199475">
    <property type="component" value="Unassembled WGS sequence"/>
</dbReference>
<dbReference type="GO" id="GO:0016887">
    <property type="term" value="F:ATP hydrolysis activity"/>
    <property type="evidence" value="ECO:0007669"/>
    <property type="project" value="InterPro"/>
</dbReference>
<protein>
    <recommendedName>
        <fullName evidence="7">Chromosome partition protein Smc</fullName>
    </recommendedName>
</protein>
<dbReference type="GO" id="GO:0007062">
    <property type="term" value="P:sister chromatid cohesion"/>
    <property type="evidence" value="ECO:0007669"/>
    <property type="project" value="InterPro"/>
</dbReference>
<keyword evidence="6 7" id="KW-0238">DNA-binding</keyword>
<keyword evidence="2 7" id="KW-0963">Cytoplasm</keyword>
<comment type="similarity">
    <text evidence="7">Belongs to the SMC family.</text>
</comment>
<dbReference type="PANTHER" id="PTHR43977">
    <property type="entry name" value="STRUCTURAL MAINTENANCE OF CHROMOSOMES PROTEIN 3"/>
    <property type="match status" value="1"/>
</dbReference>
<dbReference type="InterPro" id="IPR024704">
    <property type="entry name" value="SMC"/>
</dbReference>
<comment type="function">
    <text evidence="7">Required for chromosome condensation and partitioning.</text>
</comment>
<dbReference type="SUPFAM" id="SSF75553">
    <property type="entry name" value="Smc hinge domain"/>
    <property type="match status" value="1"/>
</dbReference>
<reference evidence="10 11" key="1">
    <citation type="submission" date="2016-10" db="EMBL/GenBank/DDBJ databases">
        <authorList>
            <person name="de Groot N.N."/>
        </authorList>
    </citation>
    <scope>NUCLEOTIDE SEQUENCE [LARGE SCALE GENOMIC DNA]</scope>
    <source>
        <strain evidence="10 11">CGMCC 1.9159</strain>
    </source>
</reference>
<evidence type="ECO:0000313" key="10">
    <source>
        <dbReference type="EMBL" id="SDL33831.1"/>
    </source>
</evidence>
<evidence type="ECO:0000313" key="11">
    <source>
        <dbReference type="Proteomes" id="UP000199475"/>
    </source>
</evidence>
<evidence type="ECO:0000256" key="8">
    <source>
        <dbReference type="SAM" id="MobiDB-lite"/>
    </source>
</evidence>
<dbReference type="GO" id="GO:0030261">
    <property type="term" value="P:chromosome condensation"/>
    <property type="evidence" value="ECO:0007669"/>
    <property type="project" value="InterPro"/>
</dbReference>
<proteinExistence type="inferred from homology"/>
<evidence type="ECO:0000256" key="3">
    <source>
        <dbReference type="ARBA" id="ARBA00022741"/>
    </source>
</evidence>
<feature type="coiled-coil region" evidence="7">
    <location>
        <begin position="963"/>
        <end position="1025"/>
    </location>
</feature>
<evidence type="ECO:0000256" key="5">
    <source>
        <dbReference type="ARBA" id="ARBA00023054"/>
    </source>
</evidence>
<dbReference type="PIRSF" id="PIRSF005719">
    <property type="entry name" value="SMC"/>
    <property type="match status" value="1"/>
</dbReference>
<dbReference type="Pfam" id="PF02463">
    <property type="entry name" value="SMC_N"/>
    <property type="match status" value="1"/>
</dbReference>
<keyword evidence="3 7" id="KW-0547">Nucleotide-binding</keyword>
<evidence type="ECO:0000256" key="7">
    <source>
        <dbReference type="HAMAP-Rule" id="MF_01894"/>
    </source>
</evidence>
<evidence type="ECO:0000256" key="2">
    <source>
        <dbReference type="ARBA" id="ARBA00022490"/>
    </source>
</evidence>
<feature type="domain" description="SMC hinge" evidence="9">
    <location>
        <begin position="510"/>
        <end position="618"/>
    </location>
</feature>
<comment type="subcellular location">
    <subcellularLocation>
        <location evidence="1 7">Cytoplasm</location>
    </subcellularLocation>
</comment>
<keyword evidence="5 7" id="KW-0175">Coiled coil</keyword>
<dbReference type="GO" id="GO:0003677">
    <property type="term" value="F:DNA binding"/>
    <property type="evidence" value="ECO:0007669"/>
    <property type="project" value="UniProtKB-UniRule"/>
</dbReference>
<dbReference type="SMART" id="SM00968">
    <property type="entry name" value="SMC_hinge"/>
    <property type="match status" value="1"/>
</dbReference>
<dbReference type="Pfam" id="PF06470">
    <property type="entry name" value="SMC_hinge"/>
    <property type="match status" value="1"/>
</dbReference>
<feature type="coiled-coil region" evidence="7">
    <location>
        <begin position="648"/>
        <end position="759"/>
    </location>
</feature>
<feature type="compositionally biased region" description="Basic and acidic residues" evidence="8">
    <location>
        <begin position="856"/>
        <end position="872"/>
    </location>
</feature>
<dbReference type="NCBIfam" id="TIGR02168">
    <property type="entry name" value="SMC_prok_B"/>
    <property type="match status" value="1"/>
</dbReference>
<keyword evidence="11" id="KW-1185">Reference proteome</keyword>
<evidence type="ECO:0000256" key="4">
    <source>
        <dbReference type="ARBA" id="ARBA00022840"/>
    </source>
</evidence>
<dbReference type="GO" id="GO:0005524">
    <property type="term" value="F:ATP binding"/>
    <property type="evidence" value="ECO:0007669"/>
    <property type="project" value="UniProtKB-UniRule"/>
</dbReference>
<dbReference type="GO" id="GO:0006260">
    <property type="term" value="P:DNA replication"/>
    <property type="evidence" value="ECO:0007669"/>
    <property type="project" value="UniProtKB-UniRule"/>
</dbReference>
<dbReference type="GO" id="GO:0005694">
    <property type="term" value="C:chromosome"/>
    <property type="evidence" value="ECO:0007669"/>
    <property type="project" value="InterPro"/>
</dbReference>
<comment type="subunit">
    <text evidence="7">Homodimer.</text>
</comment>
<feature type="coiled-coil region" evidence="7">
    <location>
        <begin position="231"/>
        <end position="289"/>
    </location>
</feature>
<evidence type="ECO:0000259" key="9">
    <source>
        <dbReference type="SMART" id="SM00968"/>
    </source>
</evidence>
<dbReference type="InterPro" id="IPR036277">
    <property type="entry name" value="SMC_hinge_sf"/>
</dbReference>
<dbReference type="AlphaFoldDB" id="A0A1G9J8Z9"/>
<name>A0A1G9J8Z9_9ACTN</name>
<dbReference type="RefSeq" id="WP_093249744.1">
    <property type="nucleotide sequence ID" value="NZ_FNGP01000002.1"/>
</dbReference>
<dbReference type="CDD" id="cd03278">
    <property type="entry name" value="ABC_SMC_barmotin"/>
    <property type="match status" value="1"/>
</dbReference>
<dbReference type="InterPro" id="IPR003395">
    <property type="entry name" value="RecF/RecN/SMC_N"/>
</dbReference>
<feature type="coiled-coil region" evidence="7">
    <location>
        <begin position="334"/>
        <end position="487"/>
    </location>
</feature>
<evidence type="ECO:0000256" key="6">
    <source>
        <dbReference type="ARBA" id="ARBA00023125"/>
    </source>
</evidence>
<sequence length="1178" mass="128563">MYLKRLTLRGFKSFASATTMVFEPGITCVVGPNGSGKSNVVDALSWVMGEQGAKTLRGGKMEDVIFAGTTKRAPLGRAEVELTIDNSDGALPIEYSEVTITRTMFRSGGSEYQINGAQARLLDVQELLSDSGIGREMHVIVGQGQLDAILQATPESRRGFIEEAAGVLKHRKRKEKALRKLEATKANLERLTDLVGELARQLKPLGRQAQAARKAAVIQAELRDAKARLLADDLAAARRALEEDLADERAMAEAKTRAEQAVRAAAAAEEEAEQALRDASARFDRAQEHWYGLAALRERVNSTMSIAAERSRMGADQPQLDVGGRDPEALEKEAAEVREREARLRADVEAAHEELTEATLRRNGAEKQHAEAEAAYSAALRAVADRREGLARLTGKVNSMKSRLDASQEEVARLTRRRDEALARAEEAARHYNATEGSLAGLGADESDLDATYEAALARLDEAKAAVEAAKTRETELQRERAALEARVGALRLMTERKDGSASLLESGRDDILGRLSDFLTVEPGWEAAIAAALGAAAEAVVVSELDGAARSLDHLAEADLGRAPLVVAGAHAPDPAAHPGRAAHAAVTTKDGVGPAVQWLLRDVVLAEDGDEAARLVHGSHLTAVTRAGDVYRAWLVEGGSTSAPSLIEVSAQLAEAEEELDALGHALDRLRFEREQLAESLQAARADEQDALAQLHASDAQLAAVADQLSAYRQTQAGAAKEAERLAEAIEQARESRVRDEQSLQELEARLAAASDDGDEQEPDPEERDRLAVEARLARQKEMDARLKLRTAEEQVKAVAGRAESLLRAAQHERQSRAKARARAEQLRREAEVAQVVHDASQELARLVELARQKATAERDRADEDRREAEAATTRSRHATKAASAHLDEVVRGAHRDEMARIEHRMRIEQLTEKALSELGLEPDTLVAEYGPDLPVPVLTRDDGTALTEDDEQPEPVPYVRAEQEKRLRAAERNLSLLGRVNPLALEEFDAMTARHQFLAEQLEDLKQTRADLVDIVKQVDAKVQQVFEEAYVDVEKAFNEVFARLFPGGEGKLVLTEPGDWLNTGVDVEARPAGKQVKRLSLLSGGERSLVAVAFLFALFIARPSPFYILDEVEAALDDANLGRLLSIYEELRENSQLLVITHQKRTMEIADSLYGVTMRGDGISTVISQRLHAD</sequence>
<dbReference type="OrthoDB" id="9808768at2"/>
<feature type="coiled-coil region" evidence="7">
    <location>
        <begin position="167"/>
        <end position="201"/>
    </location>
</feature>
<dbReference type="EMBL" id="FNGP01000002">
    <property type="protein sequence ID" value="SDL33831.1"/>
    <property type="molecule type" value="Genomic_DNA"/>
</dbReference>
<feature type="region of interest" description="Disordered" evidence="8">
    <location>
        <begin position="856"/>
        <end position="886"/>
    </location>
</feature>
<feature type="binding site" evidence="7">
    <location>
        <begin position="32"/>
        <end position="39"/>
    </location>
    <ligand>
        <name>ATP</name>
        <dbReference type="ChEBI" id="CHEBI:30616"/>
    </ligand>
</feature>
<dbReference type="HAMAP" id="MF_01894">
    <property type="entry name" value="Smc_prok"/>
    <property type="match status" value="1"/>
</dbReference>
<organism evidence="10 11">
    <name type="scientific">Tessaracoccus oleiagri</name>
    <dbReference type="NCBI Taxonomy" id="686624"/>
    <lineage>
        <taxon>Bacteria</taxon>
        <taxon>Bacillati</taxon>
        <taxon>Actinomycetota</taxon>
        <taxon>Actinomycetes</taxon>
        <taxon>Propionibacteriales</taxon>
        <taxon>Propionibacteriaceae</taxon>
        <taxon>Tessaracoccus</taxon>
    </lineage>
</organism>
<dbReference type="SUPFAM" id="SSF52540">
    <property type="entry name" value="P-loop containing nucleoside triphosphate hydrolases"/>
    <property type="match status" value="1"/>
</dbReference>
<dbReference type="Gene3D" id="3.40.50.300">
    <property type="entry name" value="P-loop containing nucleotide triphosphate hydrolases"/>
    <property type="match status" value="2"/>
</dbReference>
<dbReference type="InterPro" id="IPR010935">
    <property type="entry name" value="SMC_hinge"/>
</dbReference>
<accession>A0A1G9J8Z9</accession>
<dbReference type="FunFam" id="3.40.50.300:FF:000901">
    <property type="entry name" value="Chromosome partition protein Smc"/>
    <property type="match status" value="1"/>
</dbReference>
<dbReference type="STRING" id="686624.SAMN04488242_1098"/>